<dbReference type="RefSeq" id="WP_209863255.1">
    <property type="nucleotide sequence ID" value="NZ_JAGGLD010000004.1"/>
</dbReference>
<name>A0ABS4JIT0_9BACL</name>
<feature type="transmembrane region" description="Helical" evidence="1">
    <location>
        <begin position="16"/>
        <end position="35"/>
    </location>
</feature>
<accession>A0ABS4JIT0</accession>
<keyword evidence="1" id="KW-0812">Transmembrane</keyword>
<proteinExistence type="predicted"/>
<keyword evidence="1" id="KW-0472">Membrane</keyword>
<comment type="caution">
    <text evidence="2">The sequence shown here is derived from an EMBL/GenBank/DDBJ whole genome shotgun (WGS) entry which is preliminary data.</text>
</comment>
<evidence type="ECO:0000313" key="2">
    <source>
        <dbReference type="EMBL" id="MBP2001615.1"/>
    </source>
</evidence>
<sequence>MNDNHAKYNSSQRVHVLDIAAPLLFVLGILFLYPLSSHEQIGDVIFQWLGLKSWSSGQGTSFHRAIILGILLLLVGMKLTIQIYRGRIPRIRYVVGWSLVLSMGLFSVIYNKL</sequence>
<evidence type="ECO:0000256" key="1">
    <source>
        <dbReference type="SAM" id="Phobius"/>
    </source>
</evidence>
<keyword evidence="1" id="KW-1133">Transmembrane helix</keyword>
<evidence type="ECO:0000313" key="3">
    <source>
        <dbReference type="Proteomes" id="UP001519288"/>
    </source>
</evidence>
<dbReference type="Proteomes" id="UP001519288">
    <property type="component" value="Unassembled WGS sequence"/>
</dbReference>
<gene>
    <name evidence="2" type="ORF">J2Z69_002660</name>
</gene>
<reference evidence="2 3" key="1">
    <citation type="submission" date="2021-03" db="EMBL/GenBank/DDBJ databases">
        <title>Genomic Encyclopedia of Type Strains, Phase IV (KMG-IV): sequencing the most valuable type-strain genomes for metagenomic binning, comparative biology and taxonomic classification.</title>
        <authorList>
            <person name="Goeker M."/>
        </authorList>
    </citation>
    <scope>NUCLEOTIDE SEQUENCE [LARGE SCALE GENOMIC DNA]</scope>
    <source>
        <strain evidence="2 3">DSM 26806</strain>
    </source>
</reference>
<keyword evidence="3" id="KW-1185">Reference proteome</keyword>
<protein>
    <submittedName>
        <fullName evidence="2">Uncharacterized protein</fullName>
    </submittedName>
</protein>
<organism evidence="2 3">
    <name type="scientific">Paenibacillus shirakamiensis</name>
    <dbReference type="NCBI Taxonomy" id="1265935"/>
    <lineage>
        <taxon>Bacteria</taxon>
        <taxon>Bacillati</taxon>
        <taxon>Bacillota</taxon>
        <taxon>Bacilli</taxon>
        <taxon>Bacillales</taxon>
        <taxon>Paenibacillaceae</taxon>
        <taxon>Paenibacillus</taxon>
    </lineage>
</organism>
<feature type="transmembrane region" description="Helical" evidence="1">
    <location>
        <begin position="62"/>
        <end position="81"/>
    </location>
</feature>
<feature type="transmembrane region" description="Helical" evidence="1">
    <location>
        <begin position="93"/>
        <end position="110"/>
    </location>
</feature>
<dbReference type="EMBL" id="JAGGLD010000004">
    <property type="protein sequence ID" value="MBP2001615.1"/>
    <property type="molecule type" value="Genomic_DNA"/>
</dbReference>